<dbReference type="GO" id="GO:0008115">
    <property type="term" value="F:sarcosine oxidase activity"/>
    <property type="evidence" value="ECO:0007669"/>
    <property type="project" value="TreeGrafter"/>
</dbReference>
<reference evidence="7 8" key="1">
    <citation type="submission" date="2023-01" db="EMBL/GenBank/DDBJ databases">
        <title>Analysis of 21 Apiospora genomes using comparative genomics revels a genus with tremendous synthesis potential of carbohydrate active enzymes and secondary metabolites.</title>
        <authorList>
            <person name="Sorensen T."/>
        </authorList>
    </citation>
    <scope>NUCLEOTIDE SEQUENCE [LARGE SCALE GENOMIC DNA]</scope>
    <source>
        <strain evidence="7 8">CBS 117206</strain>
    </source>
</reference>
<organism evidence="7 8">
    <name type="scientific">Apiospora kogelbergensis</name>
    <dbReference type="NCBI Taxonomy" id="1337665"/>
    <lineage>
        <taxon>Eukaryota</taxon>
        <taxon>Fungi</taxon>
        <taxon>Dikarya</taxon>
        <taxon>Ascomycota</taxon>
        <taxon>Pezizomycotina</taxon>
        <taxon>Sordariomycetes</taxon>
        <taxon>Xylariomycetidae</taxon>
        <taxon>Amphisphaeriales</taxon>
        <taxon>Apiosporaceae</taxon>
        <taxon>Apiospora</taxon>
    </lineage>
</organism>
<protein>
    <recommendedName>
        <fullName evidence="6">FAD dependent oxidoreductase domain-containing protein</fullName>
    </recommendedName>
</protein>
<dbReference type="SUPFAM" id="SSF51905">
    <property type="entry name" value="FAD/NAD(P)-binding domain"/>
    <property type="match status" value="1"/>
</dbReference>
<comment type="cofactor">
    <cofactor evidence="1">
        <name>FAD</name>
        <dbReference type="ChEBI" id="CHEBI:57692"/>
    </cofactor>
</comment>
<keyword evidence="5" id="KW-0560">Oxidoreductase</keyword>
<dbReference type="PANTHER" id="PTHR10961:SF37">
    <property type="entry name" value="FAD DEPENDENT OXIDOREDUCTASE DOMAIN-CONTAINING PROTEIN"/>
    <property type="match status" value="1"/>
</dbReference>
<dbReference type="InterPro" id="IPR036188">
    <property type="entry name" value="FAD/NAD-bd_sf"/>
</dbReference>
<gene>
    <name evidence="7" type="ORF">PG999_014179</name>
</gene>
<dbReference type="AlphaFoldDB" id="A0AAW0Q8Y5"/>
<dbReference type="Gene3D" id="3.50.50.60">
    <property type="entry name" value="FAD/NAD(P)-binding domain"/>
    <property type="match status" value="1"/>
</dbReference>
<evidence type="ECO:0000256" key="5">
    <source>
        <dbReference type="ARBA" id="ARBA00023002"/>
    </source>
</evidence>
<dbReference type="Proteomes" id="UP001392437">
    <property type="component" value="Unassembled WGS sequence"/>
</dbReference>
<dbReference type="Pfam" id="PF01266">
    <property type="entry name" value="DAO"/>
    <property type="match status" value="1"/>
</dbReference>
<evidence type="ECO:0000259" key="6">
    <source>
        <dbReference type="Pfam" id="PF01266"/>
    </source>
</evidence>
<evidence type="ECO:0000256" key="1">
    <source>
        <dbReference type="ARBA" id="ARBA00001974"/>
    </source>
</evidence>
<dbReference type="Gene3D" id="3.30.9.10">
    <property type="entry name" value="D-Amino Acid Oxidase, subunit A, domain 2"/>
    <property type="match status" value="1"/>
</dbReference>
<keyword evidence="3" id="KW-0285">Flavoprotein</keyword>
<comment type="caution">
    <text evidence="7">The sequence shown here is derived from an EMBL/GenBank/DDBJ whole genome shotgun (WGS) entry which is preliminary data.</text>
</comment>
<feature type="domain" description="FAD dependent oxidoreductase" evidence="6">
    <location>
        <begin position="15"/>
        <end position="395"/>
    </location>
</feature>
<evidence type="ECO:0000256" key="2">
    <source>
        <dbReference type="ARBA" id="ARBA00010989"/>
    </source>
</evidence>
<accession>A0AAW0Q8Y5</accession>
<keyword evidence="4" id="KW-0274">FAD</keyword>
<evidence type="ECO:0000313" key="8">
    <source>
        <dbReference type="Proteomes" id="UP001392437"/>
    </source>
</evidence>
<dbReference type="PANTHER" id="PTHR10961">
    <property type="entry name" value="PEROXISOMAL SARCOSINE OXIDASE"/>
    <property type="match status" value="1"/>
</dbReference>
<sequence>MALVVPSKHRTDDTYVIVGAGVFGASVATHLIHKYPNADIVLIDRGPFPHEAGASWDWNKVVRADYTNLMYMDLALEAMQAWRHDPLYNTYYHESGLAWADPTDRPKTILENYKKLNATEQYRMSSPTEVKTLWDGVYSETNYTGVSDILINQSSGWVEATKALRQVIQVTLDSGVKYVAADIQEVVFGKDGAATGVRTAMGDVHSANHVILATGAYTPKLLMDSAPDNKNIHAGHRMVAAGICEGSVVLNDKDAKHFRQGPIYVNEVEGIIGGVVPPNPENQLKFCRDQSFANTMFHETAGQNISVPPLQSDYDQWNLSPGMKAEIARTVKGIYGGKSSDWDITNHRICWDLVTPTQDQIICEHPHSKNLYIATGGSFHSWKFLPTIGKYVIQLMEGTLDPKLAKTWAWDRPNNGSAHEGLVPTREMKDV</sequence>
<dbReference type="GO" id="GO:0050660">
    <property type="term" value="F:flavin adenine dinucleotide binding"/>
    <property type="evidence" value="ECO:0007669"/>
    <property type="project" value="InterPro"/>
</dbReference>
<dbReference type="EMBL" id="JAQQWP010000011">
    <property type="protein sequence ID" value="KAK8096157.1"/>
    <property type="molecule type" value="Genomic_DNA"/>
</dbReference>
<proteinExistence type="inferred from homology"/>
<evidence type="ECO:0000256" key="4">
    <source>
        <dbReference type="ARBA" id="ARBA00022827"/>
    </source>
</evidence>
<evidence type="ECO:0000313" key="7">
    <source>
        <dbReference type="EMBL" id="KAK8096157.1"/>
    </source>
</evidence>
<dbReference type="InterPro" id="IPR006076">
    <property type="entry name" value="FAD-dep_OxRdtase"/>
</dbReference>
<comment type="similarity">
    <text evidence="2">Belongs to the MSOX/MTOX family.</text>
</comment>
<dbReference type="GO" id="GO:0051698">
    <property type="term" value="F:saccharopine oxidase activity"/>
    <property type="evidence" value="ECO:0007669"/>
    <property type="project" value="TreeGrafter"/>
</dbReference>
<keyword evidence="8" id="KW-1185">Reference proteome</keyword>
<name>A0AAW0Q8Y5_9PEZI</name>
<evidence type="ECO:0000256" key="3">
    <source>
        <dbReference type="ARBA" id="ARBA00022630"/>
    </source>
</evidence>
<dbReference type="InterPro" id="IPR045170">
    <property type="entry name" value="MTOX"/>
</dbReference>